<evidence type="ECO:0000313" key="3">
    <source>
        <dbReference type="Proteomes" id="UP000076858"/>
    </source>
</evidence>
<dbReference type="Proteomes" id="UP000076858">
    <property type="component" value="Unassembled WGS sequence"/>
</dbReference>
<accession>A0A164F8K8</accession>
<proteinExistence type="predicted"/>
<reference evidence="2 3" key="1">
    <citation type="submission" date="2016-03" db="EMBL/GenBank/DDBJ databases">
        <title>EvidentialGene: Evidence-directed Construction of Genes on Genomes.</title>
        <authorList>
            <person name="Gilbert D.G."/>
            <person name="Choi J.-H."/>
            <person name="Mockaitis K."/>
            <person name="Colbourne J."/>
            <person name="Pfrender M."/>
        </authorList>
    </citation>
    <scope>NUCLEOTIDE SEQUENCE [LARGE SCALE GENOMIC DNA]</scope>
    <source>
        <strain evidence="2 3">Xinb3</strain>
        <tissue evidence="2">Complete organism</tissue>
    </source>
</reference>
<keyword evidence="1" id="KW-0732">Signal</keyword>
<keyword evidence="3" id="KW-1185">Reference proteome</keyword>
<dbReference type="EMBL" id="LRGB01020989">
    <property type="protein sequence ID" value="KZR97545.1"/>
    <property type="molecule type" value="Genomic_DNA"/>
</dbReference>
<feature type="signal peptide" evidence="1">
    <location>
        <begin position="1"/>
        <end position="19"/>
    </location>
</feature>
<sequence>MNHFHTFILCGQLLWSSLPTNHQRCHAPIFACVTNRRLKEMPHTVSC</sequence>
<evidence type="ECO:0000256" key="1">
    <source>
        <dbReference type="SAM" id="SignalP"/>
    </source>
</evidence>
<name>A0A164F8K8_9CRUS</name>
<organism evidence="2 3">
    <name type="scientific">Daphnia magna</name>
    <dbReference type="NCBI Taxonomy" id="35525"/>
    <lineage>
        <taxon>Eukaryota</taxon>
        <taxon>Metazoa</taxon>
        <taxon>Ecdysozoa</taxon>
        <taxon>Arthropoda</taxon>
        <taxon>Crustacea</taxon>
        <taxon>Branchiopoda</taxon>
        <taxon>Diplostraca</taxon>
        <taxon>Cladocera</taxon>
        <taxon>Anomopoda</taxon>
        <taxon>Daphniidae</taxon>
        <taxon>Daphnia</taxon>
    </lineage>
</organism>
<feature type="chain" id="PRO_5007849960" evidence="1">
    <location>
        <begin position="20"/>
        <end position="47"/>
    </location>
</feature>
<comment type="caution">
    <text evidence="2">The sequence shown here is derived from an EMBL/GenBank/DDBJ whole genome shotgun (WGS) entry which is preliminary data.</text>
</comment>
<evidence type="ECO:0000313" key="2">
    <source>
        <dbReference type="EMBL" id="KZR97545.1"/>
    </source>
</evidence>
<protein>
    <submittedName>
        <fullName evidence="2">Uncharacterized protein</fullName>
    </submittedName>
</protein>
<dbReference type="AlphaFoldDB" id="A0A164F8K8"/>
<gene>
    <name evidence="2" type="ORF">APZ42_007515</name>
</gene>